<dbReference type="EMBL" id="JASJOT010000012">
    <property type="protein sequence ID" value="MDJ1495056.1"/>
    <property type="molecule type" value="Genomic_DNA"/>
</dbReference>
<accession>A0ABT7CMU1</accession>
<proteinExistence type="predicted"/>
<keyword evidence="1" id="KW-1133">Transmembrane helix</keyword>
<feature type="transmembrane region" description="Helical" evidence="1">
    <location>
        <begin position="21"/>
        <end position="42"/>
    </location>
</feature>
<dbReference type="RefSeq" id="WP_313998766.1">
    <property type="nucleotide sequence ID" value="NZ_JASJOR010000050.1"/>
</dbReference>
<protein>
    <recommendedName>
        <fullName evidence="4">YcxB-like protein domain-containing protein</fullName>
    </recommendedName>
</protein>
<evidence type="ECO:0000313" key="3">
    <source>
        <dbReference type="Proteomes" id="UP001228581"/>
    </source>
</evidence>
<dbReference type="Proteomes" id="UP001228581">
    <property type="component" value="Unassembled WGS sequence"/>
</dbReference>
<reference evidence="2 3" key="1">
    <citation type="submission" date="2023-05" db="EMBL/GenBank/DDBJ databases">
        <authorList>
            <person name="Zhang X."/>
        </authorList>
    </citation>
    <scope>NUCLEOTIDE SEQUENCE [LARGE SCALE GENOMIC DNA]</scope>
    <source>
        <strain evidence="2 3">DM2B3-1</strain>
    </source>
</reference>
<gene>
    <name evidence="2" type="ORF">QNI19_19105</name>
</gene>
<keyword evidence="1" id="KW-0812">Transmembrane</keyword>
<keyword evidence="1" id="KW-0472">Membrane</keyword>
<evidence type="ECO:0008006" key="4">
    <source>
        <dbReference type="Google" id="ProtNLM"/>
    </source>
</evidence>
<evidence type="ECO:0000256" key="1">
    <source>
        <dbReference type="SAM" id="Phobius"/>
    </source>
</evidence>
<evidence type="ECO:0000313" key="2">
    <source>
        <dbReference type="EMBL" id="MDJ1495056.1"/>
    </source>
</evidence>
<keyword evidence="3" id="KW-1185">Reference proteome</keyword>
<feature type="transmembrane region" description="Helical" evidence="1">
    <location>
        <begin position="48"/>
        <end position="67"/>
    </location>
</feature>
<sequence>MISKTELRIKKESLPEFKKRFNRKLVLVLSLIGAIAILLWLTVPDNEVFSILRPVSTMLVLLSFYIARKAAKETGVSYRLILDERGIEKIEPFEDYVFVKWEEANYKQEKNGDILIFNKSLPVSLRTKNRKDVIWVPSQIEHRERLLQWLEEASFQKLY</sequence>
<organism evidence="2 3">
    <name type="scientific">Xanthocytophaga flava</name>
    <dbReference type="NCBI Taxonomy" id="3048013"/>
    <lineage>
        <taxon>Bacteria</taxon>
        <taxon>Pseudomonadati</taxon>
        <taxon>Bacteroidota</taxon>
        <taxon>Cytophagia</taxon>
        <taxon>Cytophagales</taxon>
        <taxon>Rhodocytophagaceae</taxon>
        <taxon>Xanthocytophaga</taxon>
    </lineage>
</organism>
<name>A0ABT7CMU1_9BACT</name>
<comment type="caution">
    <text evidence="2">The sequence shown here is derived from an EMBL/GenBank/DDBJ whole genome shotgun (WGS) entry which is preliminary data.</text>
</comment>